<sequence>MEKDKKNKFKLQWNANEGCWKIIKSTKNIRRQAIIDIVSGRNESPDLRFLLKSQNRSSSINEKYHKIIHNLQKSEKFLQRNKESFFNDNGKKMFFESEDFNGKFKCTSVRQSIIKRQLTNDKYQMNFISTLQDEGGRITLEDTVNLINLSWISSPPNGCESITTMDPNDPKFTNSITETIHEARKISRIIGDIQ</sequence>
<evidence type="ECO:0000313" key="1">
    <source>
        <dbReference type="EMBL" id="RIA89505.1"/>
    </source>
</evidence>
<proteinExistence type="predicted"/>
<dbReference type="EMBL" id="QKYT01000217">
    <property type="protein sequence ID" value="RIA89505.1"/>
    <property type="molecule type" value="Genomic_DNA"/>
</dbReference>
<organism evidence="1 2">
    <name type="scientific">Glomus cerebriforme</name>
    <dbReference type="NCBI Taxonomy" id="658196"/>
    <lineage>
        <taxon>Eukaryota</taxon>
        <taxon>Fungi</taxon>
        <taxon>Fungi incertae sedis</taxon>
        <taxon>Mucoromycota</taxon>
        <taxon>Glomeromycotina</taxon>
        <taxon>Glomeromycetes</taxon>
        <taxon>Glomerales</taxon>
        <taxon>Glomeraceae</taxon>
        <taxon>Glomus</taxon>
    </lineage>
</organism>
<accession>A0A397SZT5</accession>
<dbReference type="STRING" id="658196.A0A397SZT5"/>
<evidence type="ECO:0000313" key="2">
    <source>
        <dbReference type="Proteomes" id="UP000265703"/>
    </source>
</evidence>
<dbReference type="Proteomes" id="UP000265703">
    <property type="component" value="Unassembled WGS sequence"/>
</dbReference>
<gene>
    <name evidence="1" type="ORF">C1645_772156</name>
</gene>
<reference evidence="1 2" key="1">
    <citation type="submission" date="2018-06" db="EMBL/GenBank/DDBJ databases">
        <title>Comparative genomics reveals the genomic features of Rhizophagus irregularis, R. cerebriforme, R. diaphanum and Gigaspora rosea, and their symbiotic lifestyle signature.</title>
        <authorList>
            <person name="Morin E."/>
            <person name="San Clemente H."/>
            <person name="Chen E.C.H."/>
            <person name="De La Providencia I."/>
            <person name="Hainaut M."/>
            <person name="Kuo A."/>
            <person name="Kohler A."/>
            <person name="Murat C."/>
            <person name="Tang N."/>
            <person name="Roy S."/>
            <person name="Loubradou J."/>
            <person name="Henrissat B."/>
            <person name="Grigoriev I.V."/>
            <person name="Corradi N."/>
            <person name="Roux C."/>
            <person name="Martin F.M."/>
        </authorList>
    </citation>
    <scope>NUCLEOTIDE SEQUENCE [LARGE SCALE GENOMIC DNA]</scope>
    <source>
        <strain evidence="1 2">DAOM 227022</strain>
    </source>
</reference>
<dbReference type="OrthoDB" id="442947at2759"/>
<keyword evidence="2" id="KW-1185">Reference proteome</keyword>
<protein>
    <submittedName>
        <fullName evidence="1">Uncharacterized protein</fullName>
    </submittedName>
</protein>
<name>A0A397SZT5_9GLOM</name>
<comment type="caution">
    <text evidence="1">The sequence shown here is derived from an EMBL/GenBank/DDBJ whole genome shotgun (WGS) entry which is preliminary data.</text>
</comment>
<dbReference type="AlphaFoldDB" id="A0A397SZT5"/>